<dbReference type="InterPro" id="IPR003594">
    <property type="entry name" value="HATPase_dom"/>
</dbReference>
<evidence type="ECO:0000256" key="8">
    <source>
        <dbReference type="ARBA" id="ARBA00039401"/>
    </source>
</evidence>
<dbReference type="Pfam" id="PF02518">
    <property type="entry name" value="HATPase_c"/>
    <property type="match status" value="1"/>
</dbReference>
<dbReference type="SUPFAM" id="SSF47384">
    <property type="entry name" value="Homodimeric domain of signal transducing histidine kinase"/>
    <property type="match status" value="1"/>
</dbReference>
<evidence type="ECO:0000256" key="2">
    <source>
        <dbReference type="ARBA" id="ARBA00004236"/>
    </source>
</evidence>
<dbReference type="Pfam" id="PF00512">
    <property type="entry name" value="HisKA"/>
    <property type="match status" value="1"/>
</dbReference>
<keyword evidence="7" id="KW-0902">Two-component regulatory system</keyword>
<evidence type="ECO:0000256" key="6">
    <source>
        <dbReference type="ARBA" id="ARBA00022777"/>
    </source>
</evidence>
<feature type="domain" description="Histidine kinase" evidence="9">
    <location>
        <begin position="93"/>
        <end position="298"/>
    </location>
</feature>
<evidence type="ECO:0000313" key="10">
    <source>
        <dbReference type="EMBL" id="MDJ1651203.1"/>
    </source>
</evidence>
<evidence type="ECO:0000256" key="1">
    <source>
        <dbReference type="ARBA" id="ARBA00000085"/>
    </source>
</evidence>
<evidence type="ECO:0000259" key="9">
    <source>
        <dbReference type="PROSITE" id="PS50109"/>
    </source>
</evidence>
<keyword evidence="6 10" id="KW-0418">Kinase</keyword>
<dbReference type="GO" id="GO:0016301">
    <property type="term" value="F:kinase activity"/>
    <property type="evidence" value="ECO:0007669"/>
    <property type="project" value="UniProtKB-KW"/>
</dbReference>
<dbReference type="PANTHER" id="PTHR45453:SF1">
    <property type="entry name" value="PHOSPHATE REGULON SENSOR PROTEIN PHOR"/>
    <property type="match status" value="1"/>
</dbReference>
<dbReference type="Proteomes" id="UP001232750">
    <property type="component" value="Unassembled WGS sequence"/>
</dbReference>
<evidence type="ECO:0000256" key="7">
    <source>
        <dbReference type="ARBA" id="ARBA00023012"/>
    </source>
</evidence>
<dbReference type="EC" id="2.7.13.3" evidence="3"/>
<proteinExistence type="predicted"/>
<name>A0ABT7DNT3_9ACTN</name>
<sequence length="298" mass="33041">MNLTACLPLAVLVLALAVLVLAVQLVRSERELRSIARFLTERDTASNTRVTIGVHTRGFVRLGQAVNRMIDRHQGERIAAEEGKREVRRGLTYLSHDIRTPLAGAQGYAQLAAEEHDEAVRARYLEVVARRLDDVEGLLDQLYAYAQVQDPDYRVEREPVEVNEVLAEALASLYAQFKQRSWQPVIQLEDEPLVAASNADALGRVFRNLAVNALRYGSEPPRIVQHGREVSFANCVANPESIDADRLFERFYQGDAARSGEGSGLGLAIVAELAKALDLELTARLEADVLTITLTFPK</sequence>
<comment type="subcellular location">
    <subcellularLocation>
        <location evidence="2">Cell membrane</location>
    </subcellularLocation>
</comment>
<dbReference type="InterPro" id="IPR050351">
    <property type="entry name" value="BphY/WalK/GraS-like"/>
</dbReference>
<dbReference type="SMART" id="SM00387">
    <property type="entry name" value="HATPase_c"/>
    <property type="match status" value="1"/>
</dbReference>
<dbReference type="InterPro" id="IPR003661">
    <property type="entry name" value="HisK_dim/P_dom"/>
</dbReference>
<comment type="catalytic activity">
    <reaction evidence="1">
        <text>ATP + protein L-histidine = ADP + protein N-phospho-L-histidine.</text>
        <dbReference type="EC" id="2.7.13.3"/>
    </reaction>
</comment>
<dbReference type="InterPro" id="IPR036890">
    <property type="entry name" value="HATPase_C_sf"/>
</dbReference>
<evidence type="ECO:0000256" key="3">
    <source>
        <dbReference type="ARBA" id="ARBA00012438"/>
    </source>
</evidence>
<dbReference type="InterPro" id="IPR036097">
    <property type="entry name" value="HisK_dim/P_sf"/>
</dbReference>
<dbReference type="Gene3D" id="1.10.287.130">
    <property type="match status" value="1"/>
</dbReference>
<reference evidence="10 11" key="1">
    <citation type="submission" date="2023-05" db="EMBL/GenBank/DDBJ databases">
        <title>Gordonibacter KGMB12511T sp. nov., isolated from faeces of healthy Korean.</title>
        <authorList>
            <person name="Kim H.S."/>
            <person name="Kim J.-S."/>
            <person name="Suh M.K."/>
            <person name="Eom M.K."/>
            <person name="Do H.E."/>
            <person name="Lee J.-S."/>
        </authorList>
    </citation>
    <scope>NUCLEOTIDE SEQUENCE [LARGE SCALE GENOMIC DNA]</scope>
    <source>
        <strain evidence="10 11">KGMB12511</strain>
    </source>
</reference>
<evidence type="ECO:0000256" key="5">
    <source>
        <dbReference type="ARBA" id="ARBA00022679"/>
    </source>
</evidence>
<comment type="caution">
    <text evidence="10">The sequence shown here is derived from an EMBL/GenBank/DDBJ whole genome shotgun (WGS) entry which is preliminary data.</text>
</comment>
<dbReference type="InterPro" id="IPR005467">
    <property type="entry name" value="His_kinase_dom"/>
</dbReference>
<keyword evidence="5" id="KW-0808">Transferase</keyword>
<dbReference type="Gene3D" id="3.30.565.10">
    <property type="entry name" value="Histidine kinase-like ATPase, C-terminal domain"/>
    <property type="match status" value="1"/>
</dbReference>
<dbReference type="SMART" id="SM00388">
    <property type="entry name" value="HisKA"/>
    <property type="match status" value="1"/>
</dbReference>
<dbReference type="PROSITE" id="PS50109">
    <property type="entry name" value="HIS_KIN"/>
    <property type="match status" value="1"/>
</dbReference>
<evidence type="ECO:0000256" key="4">
    <source>
        <dbReference type="ARBA" id="ARBA00022553"/>
    </source>
</evidence>
<evidence type="ECO:0000313" key="11">
    <source>
        <dbReference type="Proteomes" id="UP001232750"/>
    </source>
</evidence>
<gene>
    <name evidence="10" type="ORF">QNJ86_10360</name>
</gene>
<keyword evidence="4" id="KW-0597">Phosphoprotein</keyword>
<keyword evidence="11" id="KW-1185">Reference proteome</keyword>
<dbReference type="PANTHER" id="PTHR45453">
    <property type="entry name" value="PHOSPHATE REGULON SENSOR PROTEIN PHOR"/>
    <property type="match status" value="1"/>
</dbReference>
<dbReference type="CDD" id="cd00075">
    <property type="entry name" value="HATPase"/>
    <property type="match status" value="1"/>
</dbReference>
<dbReference type="CDD" id="cd00082">
    <property type="entry name" value="HisKA"/>
    <property type="match status" value="1"/>
</dbReference>
<protein>
    <recommendedName>
        <fullName evidence="8">Sensor-like histidine kinase SenX3</fullName>
        <ecNumber evidence="3">2.7.13.3</ecNumber>
    </recommendedName>
</protein>
<accession>A0ABT7DNT3</accession>
<dbReference type="EMBL" id="JASJEU010000020">
    <property type="protein sequence ID" value="MDJ1651203.1"/>
    <property type="molecule type" value="Genomic_DNA"/>
</dbReference>
<dbReference type="SUPFAM" id="SSF55874">
    <property type="entry name" value="ATPase domain of HSP90 chaperone/DNA topoisomerase II/histidine kinase"/>
    <property type="match status" value="1"/>
</dbReference>
<dbReference type="RefSeq" id="WP_283832549.1">
    <property type="nucleotide sequence ID" value="NZ_JASJEU010000020.1"/>
</dbReference>
<organism evidence="10 11">
    <name type="scientific">Gordonibacter faecis</name>
    <dbReference type="NCBI Taxonomy" id="3047475"/>
    <lineage>
        <taxon>Bacteria</taxon>
        <taxon>Bacillati</taxon>
        <taxon>Actinomycetota</taxon>
        <taxon>Coriobacteriia</taxon>
        <taxon>Eggerthellales</taxon>
        <taxon>Eggerthellaceae</taxon>
        <taxon>Gordonibacter</taxon>
    </lineage>
</organism>